<feature type="domain" description="Thioesterase TesA-like" evidence="4">
    <location>
        <begin position="22"/>
        <end position="244"/>
    </location>
</feature>
<reference evidence="6" key="1">
    <citation type="journal article" date="2019" name="Int. J. Syst. Evol. Microbiol.">
        <title>The Global Catalogue of Microorganisms (GCM) 10K type strain sequencing project: providing services to taxonomists for standard genome sequencing and annotation.</title>
        <authorList>
            <consortium name="The Broad Institute Genomics Platform"/>
            <consortium name="The Broad Institute Genome Sequencing Center for Infectious Disease"/>
            <person name="Wu L."/>
            <person name="Ma J."/>
        </authorList>
    </citation>
    <scope>NUCLEOTIDE SEQUENCE [LARGE SCALE GENOMIC DNA]</scope>
    <source>
        <strain evidence="6">CGMCC 4.7357</strain>
    </source>
</reference>
<feature type="compositionally biased region" description="Low complexity" evidence="3">
    <location>
        <begin position="255"/>
        <end position="268"/>
    </location>
</feature>
<dbReference type="Proteomes" id="UP001595997">
    <property type="component" value="Unassembled WGS sequence"/>
</dbReference>
<evidence type="ECO:0000313" key="6">
    <source>
        <dbReference type="Proteomes" id="UP001595997"/>
    </source>
</evidence>
<dbReference type="SMART" id="SM00824">
    <property type="entry name" value="PKS_TE"/>
    <property type="match status" value="1"/>
</dbReference>
<dbReference type="InterPro" id="IPR029058">
    <property type="entry name" value="AB_hydrolase_fold"/>
</dbReference>
<feature type="region of interest" description="Disordered" evidence="3">
    <location>
        <begin position="251"/>
        <end position="280"/>
    </location>
</feature>
<proteinExistence type="inferred from homology"/>
<comment type="similarity">
    <text evidence="1">Belongs to the thioesterase family.</text>
</comment>
<dbReference type="InterPro" id="IPR001031">
    <property type="entry name" value="Thioesterase"/>
</dbReference>
<dbReference type="InterPro" id="IPR020802">
    <property type="entry name" value="TesA-like"/>
</dbReference>
<dbReference type="PANTHER" id="PTHR11487">
    <property type="entry name" value="THIOESTERASE"/>
    <property type="match status" value="1"/>
</dbReference>
<dbReference type="InterPro" id="IPR012223">
    <property type="entry name" value="TEII"/>
</dbReference>
<dbReference type="SUPFAM" id="SSF53474">
    <property type="entry name" value="alpha/beta-Hydrolases"/>
    <property type="match status" value="1"/>
</dbReference>
<dbReference type="Gene3D" id="3.40.50.1820">
    <property type="entry name" value="alpha/beta hydrolase"/>
    <property type="match status" value="1"/>
</dbReference>
<keyword evidence="2" id="KW-0378">Hydrolase</keyword>
<evidence type="ECO:0000259" key="4">
    <source>
        <dbReference type="SMART" id="SM00824"/>
    </source>
</evidence>
<dbReference type="RefSeq" id="WP_386452668.1">
    <property type="nucleotide sequence ID" value="NZ_JBHSFH010000018.1"/>
</dbReference>
<sequence>MTTDRRLFRRFLPRPRAEAAVVCFPHAGGASSAFHGWAELLPETVELIAVQYPGRQDRFGDKMPASIPELAETVAGSITTPFRRPTAFFGHSMGALVAFEAARRLQPRFPSPLAALFASACKAPAERTPKGLDFGKEQLREYIVDLGGSAALALQQDEELWEVAAPVIEADLRLTESYRYTPGAPLTCPLIAFGGAQDRTVTPADIALWKEYAIGGAEVHVLEGGHFYFEDSLPQLLSAVAGALLQVPSSHRWSGRPGSDPSGVSGVLPPGGVGVSRQAP</sequence>
<dbReference type="PANTHER" id="PTHR11487:SF0">
    <property type="entry name" value="S-ACYL FATTY ACID SYNTHASE THIOESTERASE, MEDIUM CHAIN"/>
    <property type="match status" value="1"/>
</dbReference>
<dbReference type="EMBL" id="JBHSFH010000018">
    <property type="protein sequence ID" value="MFC4497738.1"/>
    <property type="molecule type" value="Genomic_DNA"/>
</dbReference>
<accession>A0ABV9ACW7</accession>
<protein>
    <submittedName>
        <fullName evidence="5">Thioesterase II family protein</fullName>
    </submittedName>
</protein>
<gene>
    <name evidence="5" type="ORF">ACFPA8_26770</name>
</gene>
<keyword evidence="6" id="KW-1185">Reference proteome</keyword>
<organism evidence="5 6">
    <name type="scientific">Streptomyces ovatisporus</name>
    <dbReference type="NCBI Taxonomy" id="1128682"/>
    <lineage>
        <taxon>Bacteria</taxon>
        <taxon>Bacillati</taxon>
        <taxon>Actinomycetota</taxon>
        <taxon>Actinomycetes</taxon>
        <taxon>Kitasatosporales</taxon>
        <taxon>Streptomycetaceae</taxon>
        <taxon>Streptomyces</taxon>
    </lineage>
</organism>
<evidence type="ECO:0000256" key="1">
    <source>
        <dbReference type="ARBA" id="ARBA00007169"/>
    </source>
</evidence>
<evidence type="ECO:0000256" key="2">
    <source>
        <dbReference type="ARBA" id="ARBA00022801"/>
    </source>
</evidence>
<name>A0ABV9ACW7_9ACTN</name>
<evidence type="ECO:0000313" key="5">
    <source>
        <dbReference type="EMBL" id="MFC4497738.1"/>
    </source>
</evidence>
<evidence type="ECO:0000256" key="3">
    <source>
        <dbReference type="SAM" id="MobiDB-lite"/>
    </source>
</evidence>
<comment type="caution">
    <text evidence="5">The sequence shown here is derived from an EMBL/GenBank/DDBJ whole genome shotgun (WGS) entry which is preliminary data.</text>
</comment>
<dbReference type="Pfam" id="PF00975">
    <property type="entry name" value="Thioesterase"/>
    <property type="match status" value="1"/>
</dbReference>